<organism evidence="5 6">
    <name type="scientific">Zingiber officinale</name>
    <name type="common">Ginger</name>
    <name type="synonym">Amomum zingiber</name>
    <dbReference type="NCBI Taxonomy" id="94328"/>
    <lineage>
        <taxon>Eukaryota</taxon>
        <taxon>Viridiplantae</taxon>
        <taxon>Streptophyta</taxon>
        <taxon>Embryophyta</taxon>
        <taxon>Tracheophyta</taxon>
        <taxon>Spermatophyta</taxon>
        <taxon>Magnoliopsida</taxon>
        <taxon>Liliopsida</taxon>
        <taxon>Zingiberales</taxon>
        <taxon>Zingiberaceae</taxon>
        <taxon>Zingiber</taxon>
    </lineage>
</organism>
<feature type="region of interest" description="Disordered" evidence="3">
    <location>
        <begin position="249"/>
        <end position="275"/>
    </location>
</feature>
<feature type="domain" description="RRM" evidence="4">
    <location>
        <begin position="166"/>
        <end position="244"/>
    </location>
</feature>
<evidence type="ECO:0000256" key="1">
    <source>
        <dbReference type="ARBA" id="ARBA00022884"/>
    </source>
</evidence>
<dbReference type="InterPro" id="IPR050502">
    <property type="entry name" value="Euk_RNA-bind_prot"/>
</dbReference>
<dbReference type="PROSITE" id="PS50102">
    <property type="entry name" value="RRM"/>
    <property type="match status" value="2"/>
</dbReference>
<comment type="caution">
    <text evidence="5">The sequence shown here is derived from an EMBL/GenBank/DDBJ whole genome shotgun (WGS) entry which is preliminary data.</text>
</comment>
<dbReference type="EMBL" id="JACMSC010000018">
    <property type="protein sequence ID" value="KAG6476240.1"/>
    <property type="molecule type" value="Genomic_DNA"/>
</dbReference>
<accession>A0A8J5EX68</accession>
<dbReference type="GO" id="GO:0003729">
    <property type="term" value="F:mRNA binding"/>
    <property type="evidence" value="ECO:0007669"/>
    <property type="project" value="TreeGrafter"/>
</dbReference>
<dbReference type="Proteomes" id="UP000734854">
    <property type="component" value="Unassembled WGS sequence"/>
</dbReference>
<keyword evidence="1 2" id="KW-0694">RNA-binding</keyword>
<dbReference type="CDD" id="cd00590">
    <property type="entry name" value="RRM_SF"/>
    <property type="match status" value="1"/>
</dbReference>
<protein>
    <recommendedName>
        <fullName evidence="4">RRM domain-containing protein</fullName>
    </recommendedName>
</protein>
<evidence type="ECO:0000313" key="5">
    <source>
        <dbReference type="EMBL" id="KAG6476240.1"/>
    </source>
</evidence>
<dbReference type="Pfam" id="PF00076">
    <property type="entry name" value="RRM_1"/>
    <property type="match status" value="2"/>
</dbReference>
<dbReference type="OrthoDB" id="272703at2759"/>
<dbReference type="GO" id="GO:1901259">
    <property type="term" value="P:chloroplast rRNA processing"/>
    <property type="evidence" value="ECO:0007669"/>
    <property type="project" value="TreeGrafter"/>
</dbReference>
<dbReference type="PANTHER" id="PTHR48025:SF17">
    <property type="entry name" value="28 KDA RIBONUCLEOPROTEIN, CHLOROPLASTIC"/>
    <property type="match status" value="1"/>
</dbReference>
<proteinExistence type="predicted"/>
<dbReference type="InterPro" id="IPR000504">
    <property type="entry name" value="RRM_dom"/>
</dbReference>
<reference evidence="5 6" key="1">
    <citation type="submission" date="2020-08" db="EMBL/GenBank/DDBJ databases">
        <title>Plant Genome Project.</title>
        <authorList>
            <person name="Zhang R.-G."/>
        </authorList>
    </citation>
    <scope>NUCLEOTIDE SEQUENCE [LARGE SCALE GENOMIC DNA]</scope>
    <source>
        <tissue evidence="5">Rhizome</tissue>
    </source>
</reference>
<evidence type="ECO:0000256" key="3">
    <source>
        <dbReference type="SAM" id="MobiDB-lite"/>
    </source>
</evidence>
<keyword evidence="6" id="KW-1185">Reference proteome</keyword>
<feature type="domain" description="RRM" evidence="4">
    <location>
        <begin position="74"/>
        <end position="151"/>
    </location>
</feature>
<evidence type="ECO:0000313" key="6">
    <source>
        <dbReference type="Proteomes" id="UP000734854"/>
    </source>
</evidence>
<sequence length="275" mass="30009">MAMALPLLRILPSCLYHSSVSSLFLPSSPFSTRTPSGLTLPLHHRWVSALTALSGGTAAAAMEKTAETSEASRTRLIAQNIPWASTDDDIKALFAKHGTVLDIELSMYNGSRNRGLAFVTMASENEAVAALNHLNSYDLDGRVIKVEFARSVKKTPVTEAEPVPKYNVFVGNLSRRVRSQDLREFFSGSGNVLSAKLIYHTNPRRPAGYGFISFSSKEDAEAAIATYNGKNLMGRPIRLILGKVQADDTKDKLNGNEQSDDASNESSSTKEQREE</sequence>
<evidence type="ECO:0000259" key="4">
    <source>
        <dbReference type="PROSITE" id="PS50102"/>
    </source>
</evidence>
<evidence type="ECO:0000256" key="2">
    <source>
        <dbReference type="PROSITE-ProRule" id="PRU00176"/>
    </source>
</evidence>
<dbReference type="AlphaFoldDB" id="A0A8J5EX68"/>
<dbReference type="GO" id="GO:0009535">
    <property type="term" value="C:chloroplast thylakoid membrane"/>
    <property type="evidence" value="ECO:0007669"/>
    <property type="project" value="TreeGrafter"/>
</dbReference>
<name>A0A8J5EX68_ZINOF</name>
<dbReference type="SMART" id="SM00360">
    <property type="entry name" value="RRM"/>
    <property type="match status" value="2"/>
</dbReference>
<gene>
    <name evidence="5" type="ORF">ZIOFF_065478</name>
</gene>
<dbReference type="PANTHER" id="PTHR48025">
    <property type="entry name" value="OS02G0815200 PROTEIN"/>
    <property type="match status" value="1"/>
</dbReference>